<evidence type="ECO:0000313" key="3">
    <source>
        <dbReference type="EMBL" id="JAE30836.1"/>
    </source>
</evidence>
<feature type="chain" id="PRO_5002062907" evidence="2">
    <location>
        <begin position="25"/>
        <end position="180"/>
    </location>
</feature>
<dbReference type="EMBL" id="GBRH01167060">
    <property type="protein sequence ID" value="JAE30836.1"/>
    <property type="molecule type" value="Transcribed_RNA"/>
</dbReference>
<protein>
    <submittedName>
        <fullName evidence="3">Uncharacterized protein</fullName>
    </submittedName>
</protein>
<feature type="region of interest" description="Disordered" evidence="1">
    <location>
        <begin position="102"/>
        <end position="167"/>
    </location>
</feature>
<feature type="compositionally biased region" description="Acidic residues" evidence="1">
    <location>
        <begin position="132"/>
        <end position="167"/>
    </location>
</feature>
<sequence length="180" mass="18822">MARGGAAVVLTFAVCCLLVAPAPARRPAELPARVLDAVDREAAAEPLRPKPVAVADAEDAEQGAELAVPEEGTVLAVREEGPRQRSSLLCLFFRSGGEPADAGSALVARGSSEEPAALDGSARPAVAGKAEVEDEEVGDVEDDGEEPPYDSDSDSDCDSDSDDEDEGGVLGWFWRLARRF</sequence>
<dbReference type="AlphaFoldDB" id="A0A0A9H7J3"/>
<reference evidence="3" key="1">
    <citation type="submission" date="2014-09" db="EMBL/GenBank/DDBJ databases">
        <authorList>
            <person name="Magalhaes I.L.F."/>
            <person name="Oliveira U."/>
            <person name="Santos F.R."/>
            <person name="Vidigal T.H.D.A."/>
            <person name="Brescovit A.D."/>
            <person name="Santos A.J."/>
        </authorList>
    </citation>
    <scope>NUCLEOTIDE SEQUENCE</scope>
    <source>
        <tissue evidence="3">Shoot tissue taken approximately 20 cm above the soil surface</tissue>
    </source>
</reference>
<name>A0A0A9H7J3_ARUDO</name>
<evidence type="ECO:0000256" key="1">
    <source>
        <dbReference type="SAM" id="MobiDB-lite"/>
    </source>
</evidence>
<proteinExistence type="predicted"/>
<keyword evidence="2" id="KW-0732">Signal</keyword>
<reference evidence="3" key="2">
    <citation type="journal article" date="2015" name="Data Brief">
        <title>Shoot transcriptome of the giant reed, Arundo donax.</title>
        <authorList>
            <person name="Barrero R.A."/>
            <person name="Guerrero F.D."/>
            <person name="Moolhuijzen P."/>
            <person name="Goolsby J.A."/>
            <person name="Tidwell J."/>
            <person name="Bellgard S.E."/>
            <person name="Bellgard M.I."/>
        </authorList>
    </citation>
    <scope>NUCLEOTIDE SEQUENCE</scope>
    <source>
        <tissue evidence="3">Shoot tissue taken approximately 20 cm above the soil surface</tissue>
    </source>
</reference>
<feature type="signal peptide" evidence="2">
    <location>
        <begin position="1"/>
        <end position="24"/>
    </location>
</feature>
<accession>A0A0A9H7J3</accession>
<organism evidence="3">
    <name type="scientific">Arundo donax</name>
    <name type="common">Giant reed</name>
    <name type="synonym">Donax arundinaceus</name>
    <dbReference type="NCBI Taxonomy" id="35708"/>
    <lineage>
        <taxon>Eukaryota</taxon>
        <taxon>Viridiplantae</taxon>
        <taxon>Streptophyta</taxon>
        <taxon>Embryophyta</taxon>
        <taxon>Tracheophyta</taxon>
        <taxon>Spermatophyta</taxon>
        <taxon>Magnoliopsida</taxon>
        <taxon>Liliopsida</taxon>
        <taxon>Poales</taxon>
        <taxon>Poaceae</taxon>
        <taxon>PACMAD clade</taxon>
        <taxon>Arundinoideae</taxon>
        <taxon>Arundineae</taxon>
        <taxon>Arundo</taxon>
    </lineage>
</organism>
<evidence type="ECO:0000256" key="2">
    <source>
        <dbReference type="SAM" id="SignalP"/>
    </source>
</evidence>